<dbReference type="Pfam" id="PF00069">
    <property type="entry name" value="Pkinase"/>
    <property type="match status" value="1"/>
</dbReference>
<dbReference type="GeneID" id="5041766"/>
<dbReference type="eggNOG" id="KOG0592">
    <property type="taxonomic scope" value="Eukaryota"/>
</dbReference>
<dbReference type="GO" id="GO:0005634">
    <property type="term" value="C:nucleus"/>
    <property type="evidence" value="ECO:0000318"/>
    <property type="project" value="GO_Central"/>
</dbReference>
<protein>
    <recommendedName>
        <fullName evidence="1">Protein kinase domain-containing protein</fullName>
    </recommendedName>
</protein>
<dbReference type="InterPro" id="IPR000719">
    <property type="entry name" value="Prot_kinase_dom"/>
</dbReference>
<dbReference type="SMART" id="SM00220">
    <property type="entry name" value="S_TKc"/>
    <property type="match status" value="1"/>
</dbReference>
<proteinExistence type="predicted"/>
<accession>A0DZW7</accession>
<dbReference type="GO" id="GO:0044773">
    <property type="term" value="P:mitotic DNA damage checkpoint signaling"/>
    <property type="evidence" value="ECO:0000318"/>
    <property type="project" value="GO_Central"/>
</dbReference>
<evidence type="ECO:0000313" key="3">
    <source>
        <dbReference type="Proteomes" id="UP000000600"/>
    </source>
</evidence>
<feature type="domain" description="Protein kinase" evidence="1">
    <location>
        <begin position="145"/>
        <end position="425"/>
    </location>
</feature>
<dbReference type="RefSeq" id="XP_001455981.1">
    <property type="nucleotide sequence ID" value="XM_001455944.1"/>
</dbReference>
<evidence type="ECO:0000313" key="2">
    <source>
        <dbReference type="EMBL" id="CAK88584.1"/>
    </source>
</evidence>
<dbReference type="HOGENOM" id="CLU_624812_0_0_1"/>
<dbReference type="InterPro" id="IPR011009">
    <property type="entry name" value="Kinase-like_dom_sf"/>
</dbReference>
<dbReference type="OMA" id="WIHQKEQ"/>
<dbReference type="STRING" id="5888.A0DZW7"/>
<keyword evidence="3" id="KW-1185">Reference proteome</keyword>
<organism evidence="2 3">
    <name type="scientific">Paramecium tetraurelia</name>
    <dbReference type="NCBI Taxonomy" id="5888"/>
    <lineage>
        <taxon>Eukaryota</taxon>
        <taxon>Sar</taxon>
        <taxon>Alveolata</taxon>
        <taxon>Ciliophora</taxon>
        <taxon>Intramacronucleata</taxon>
        <taxon>Oligohymenophorea</taxon>
        <taxon>Peniculida</taxon>
        <taxon>Parameciidae</taxon>
        <taxon>Paramecium</taxon>
    </lineage>
</organism>
<dbReference type="GO" id="GO:0005524">
    <property type="term" value="F:ATP binding"/>
    <property type="evidence" value="ECO:0007669"/>
    <property type="project" value="InterPro"/>
</dbReference>
<dbReference type="Gene3D" id="1.10.510.10">
    <property type="entry name" value="Transferase(Phosphotransferase) domain 1"/>
    <property type="match status" value="1"/>
</dbReference>
<gene>
    <name evidence="2" type="ORF">GSPATT00021752001</name>
</gene>
<dbReference type="SUPFAM" id="SSF56112">
    <property type="entry name" value="Protein kinase-like (PK-like)"/>
    <property type="match status" value="1"/>
</dbReference>
<dbReference type="Proteomes" id="UP000000600">
    <property type="component" value="Unassembled WGS sequence"/>
</dbReference>
<dbReference type="PANTHER" id="PTHR24362">
    <property type="entry name" value="SERINE/THREONINE-PROTEIN KINASE NEK"/>
    <property type="match status" value="1"/>
</dbReference>
<dbReference type="InParanoid" id="A0DZW7"/>
<dbReference type="KEGG" id="ptm:GSPATT00021752001"/>
<reference evidence="2 3" key="1">
    <citation type="journal article" date="2006" name="Nature">
        <title>Global trends of whole-genome duplications revealed by the ciliate Paramecium tetraurelia.</title>
        <authorList>
            <consortium name="Genoscope"/>
            <person name="Aury J.-M."/>
            <person name="Jaillon O."/>
            <person name="Duret L."/>
            <person name="Noel B."/>
            <person name="Jubin C."/>
            <person name="Porcel B.M."/>
            <person name="Segurens B."/>
            <person name="Daubin V."/>
            <person name="Anthouard V."/>
            <person name="Aiach N."/>
            <person name="Arnaiz O."/>
            <person name="Billaut A."/>
            <person name="Beisson J."/>
            <person name="Blanc I."/>
            <person name="Bouhouche K."/>
            <person name="Camara F."/>
            <person name="Duharcourt S."/>
            <person name="Guigo R."/>
            <person name="Gogendeau D."/>
            <person name="Katinka M."/>
            <person name="Keller A.-M."/>
            <person name="Kissmehl R."/>
            <person name="Klotz C."/>
            <person name="Koll F."/>
            <person name="Le Moue A."/>
            <person name="Lepere C."/>
            <person name="Malinsky S."/>
            <person name="Nowacki M."/>
            <person name="Nowak J.K."/>
            <person name="Plattner H."/>
            <person name="Poulain J."/>
            <person name="Ruiz F."/>
            <person name="Serrano V."/>
            <person name="Zagulski M."/>
            <person name="Dessen P."/>
            <person name="Betermier M."/>
            <person name="Weissenbach J."/>
            <person name="Scarpelli C."/>
            <person name="Schachter V."/>
            <person name="Sperling L."/>
            <person name="Meyer E."/>
            <person name="Cohen J."/>
            <person name="Wincker P."/>
        </authorList>
    </citation>
    <scope>NUCLEOTIDE SEQUENCE [LARGE SCALE GENOMIC DNA]</scope>
    <source>
        <strain evidence="2 3">Stock d4-2</strain>
    </source>
</reference>
<dbReference type="AlphaFoldDB" id="A0DZW7"/>
<evidence type="ECO:0000259" key="1">
    <source>
        <dbReference type="PROSITE" id="PS50011"/>
    </source>
</evidence>
<name>A0DZW7_PARTE</name>
<dbReference type="PROSITE" id="PS50011">
    <property type="entry name" value="PROTEIN_KINASE_DOM"/>
    <property type="match status" value="1"/>
</dbReference>
<dbReference type="OrthoDB" id="308387at2759"/>
<dbReference type="GO" id="GO:0004674">
    <property type="term" value="F:protein serine/threonine kinase activity"/>
    <property type="evidence" value="ECO:0000318"/>
    <property type="project" value="GO_Central"/>
</dbReference>
<sequence>MIPLKQIIQQNQLLPMTIILKLLYQLTQILNTINFEGYTIQNLKIEDLIARESGELEKLDIFIPSDIILKESNPNNEEHILNQLKDICNFFQVFQVIKFGLSPLDIHKTQNFEEILLYILKKLNIDLSKDNWREQCLQIIYGLEINHVQEFNKGLTYIYHVKVPYYINSKHDQIIIKWIHQKEQKQKRLTEVDNYKNLKRQTQFNNKNLIDLFCYTLDVDDSTLLFLQQYSLTLKDYTKNSDGKLNMKEKMKICSKLADELKKLHDQNKIHRDLKPENIMVTGKDTYTDRFYEITDQNINQIDKLQWQIIDFESVIEKGGIDEFVGTKQYIPPENMQGKPYQESYDIWQMGLCFLYFITQQDVQYKKSAEKRNANLWKLVDKLKDKQNMAFYSETMHSIISKMVSIKPQERPKLEAVIKDLNAAIIN</sequence>
<dbReference type="GO" id="GO:0005737">
    <property type="term" value="C:cytoplasm"/>
    <property type="evidence" value="ECO:0000318"/>
    <property type="project" value="GO_Central"/>
</dbReference>
<dbReference type="PANTHER" id="PTHR24362:SF309">
    <property type="entry name" value="PROTEIN KINASE DOMAIN-CONTAINING PROTEIN"/>
    <property type="match status" value="1"/>
</dbReference>
<dbReference type="EMBL" id="CT868650">
    <property type="protein sequence ID" value="CAK88584.1"/>
    <property type="molecule type" value="Genomic_DNA"/>
</dbReference>